<accession>A0A0H2RNI2</accession>
<dbReference type="Proteomes" id="UP000053477">
    <property type="component" value="Unassembled WGS sequence"/>
</dbReference>
<dbReference type="AlphaFoldDB" id="A0A0H2RNI2"/>
<keyword evidence="1" id="KW-1133">Transmembrane helix</keyword>
<dbReference type="EMBL" id="KQ085958">
    <property type="protein sequence ID" value="KLO13520.1"/>
    <property type="molecule type" value="Genomic_DNA"/>
</dbReference>
<dbReference type="Pfam" id="PF20151">
    <property type="entry name" value="DUF6533"/>
    <property type="match status" value="1"/>
</dbReference>
<keyword evidence="4" id="KW-1185">Reference proteome</keyword>
<reference evidence="3 4" key="1">
    <citation type="submission" date="2015-04" db="EMBL/GenBank/DDBJ databases">
        <title>Complete genome sequence of Schizopora paradoxa KUC8140, a cosmopolitan wood degrader in East Asia.</title>
        <authorList>
            <consortium name="DOE Joint Genome Institute"/>
            <person name="Min B."/>
            <person name="Park H."/>
            <person name="Jang Y."/>
            <person name="Kim J.-J."/>
            <person name="Kim K.H."/>
            <person name="Pangilinan J."/>
            <person name="Lipzen A."/>
            <person name="Riley R."/>
            <person name="Grigoriev I.V."/>
            <person name="Spatafora J.W."/>
            <person name="Choi I.-G."/>
        </authorList>
    </citation>
    <scope>NUCLEOTIDE SEQUENCE [LARGE SCALE GENOMIC DNA]</scope>
    <source>
        <strain evidence="3 4">KUC8140</strain>
    </source>
</reference>
<sequence>MADSLDFLKDVLKDEFNVKCMYISNAALLTYDTIINYPDEVQYIWKSSFSLGKCLYVMSRYLAFVDVFLHLRLSFDSSLDPSRCRATYNVIPWTITAGVVIAEAILIARTFAIYSRSCKILAYLVCIRLGTLIPSMKLINDWTHGMQFSESPAPTLAPCVPMPDDGVKIWLDFLFIAIFDCNIVVLTLWKALSQWKRGLTRHRLVSTLYRDGIGYFVALCIVTVSDPVTATDPLVFGAATDASELGSRGRWRTDSRSGGMVIVRTDTHWHVDSESVEMNRAPNGKFDT</sequence>
<organism evidence="3 4">
    <name type="scientific">Schizopora paradoxa</name>
    <dbReference type="NCBI Taxonomy" id="27342"/>
    <lineage>
        <taxon>Eukaryota</taxon>
        <taxon>Fungi</taxon>
        <taxon>Dikarya</taxon>
        <taxon>Basidiomycota</taxon>
        <taxon>Agaricomycotina</taxon>
        <taxon>Agaricomycetes</taxon>
        <taxon>Hymenochaetales</taxon>
        <taxon>Schizoporaceae</taxon>
        <taxon>Schizopora</taxon>
    </lineage>
</organism>
<protein>
    <recommendedName>
        <fullName evidence="2">DUF6533 domain-containing protein</fullName>
    </recommendedName>
</protein>
<dbReference type="InterPro" id="IPR045340">
    <property type="entry name" value="DUF6533"/>
</dbReference>
<proteinExistence type="predicted"/>
<keyword evidence="1" id="KW-0472">Membrane</keyword>
<dbReference type="OrthoDB" id="3350812at2759"/>
<name>A0A0H2RNI2_9AGAM</name>
<feature type="transmembrane region" description="Helical" evidence="1">
    <location>
        <begin position="91"/>
        <end position="108"/>
    </location>
</feature>
<gene>
    <name evidence="3" type="ORF">SCHPADRAFT_358540</name>
</gene>
<evidence type="ECO:0000313" key="4">
    <source>
        <dbReference type="Proteomes" id="UP000053477"/>
    </source>
</evidence>
<evidence type="ECO:0000259" key="2">
    <source>
        <dbReference type="Pfam" id="PF20151"/>
    </source>
</evidence>
<evidence type="ECO:0000313" key="3">
    <source>
        <dbReference type="EMBL" id="KLO13520.1"/>
    </source>
</evidence>
<feature type="transmembrane region" description="Helical" evidence="1">
    <location>
        <begin position="120"/>
        <end position="139"/>
    </location>
</feature>
<feature type="domain" description="DUF6533" evidence="2">
    <location>
        <begin position="20"/>
        <end position="65"/>
    </location>
</feature>
<evidence type="ECO:0000256" key="1">
    <source>
        <dbReference type="SAM" id="Phobius"/>
    </source>
</evidence>
<dbReference type="InParanoid" id="A0A0H2RNI2"/>
<feature type="transmembrane region" description="Helical" evidence="1">
    <location>
        <begin position="169"/>
        <end position="189"/>
    </location>
</feature>
<keyword evidence="1" id="KW-0812">Transmembrane</keyword>